<evidence type="ECO:0000313" key="3">
    <source>
        <dbReference type="Proteomes" id="UP000058305"/>
    </source>
</evidence>
<dbReference type="KEGG" id="mvd:AWU67_04505"/>
<keyword evidence="3" id="KW-1185">Reference proteome</keyword>
<reference evidence="3" key="2">
    <citation type="submission" date="2016-01" db="EMBL/GenBank/DDBJ databases">
        <title>First complete genome sequence of a species in the genus Microterricola, an extremophilic cold active enzyme producing strain ERGS5:02 isolated from Sikkim Himalaya.</title>
        <authorList>
            <person name="Kumar R."/>
            <person name="Singh D."/>
            <person name="Swarnkar M.K."/>
        </authorList>
    </citation>
    <scope>NUCLEOTIDE SEQUENCE [LARGE SCALE GENOMIC DNA]</scope>
    <source>
        <strain evidence="3">ERGS5:02</strain>
    </source>
</reference>
<name>A0A109QWL2_9MICO</name>
<reference evidence="2 3" key="1">
    <citation type="journal article" date="2016" name="J. Biotechnol.">
        <title>First complete genome sequence of a species in the genus Microterricola, an extremophilic cold active enzyme producing bacterial strain ERGS5:02 isolated from Sikkim Himalaya.</title>
        <authorList>
            <person name="Himanshu"/>
            <person name="Swarnkar M.K."/>
            <person name="Singh D."/>
            <person name="Kumar R."/>
        </authorList>
    </citation>
    <scope>NUCLEOTIDE SEQUENCE [LARGE SCALE GENOMIC DNA]</scope>
    <source>
        <strain evidence="2 3">ERGS5:02</strain>
    </source>
</reference>
<sequence length="133" mass="13346">MLSAASAVLLAASLAGCSASGGDGRECQTVPADLLERIALGSSGDALTPVAGGAVASASFDDAYIVAMEFEVPGNDNQVGAWAVGSLEDGATTVLAVDGLAQQFTQWPSEINGEKLDVREDGVTEAKACLEQG</sequence>
<dbReference type="RefSeq" id="WP_067226924.1">
    <property type="nucleotide sequence ID" value="NZ_CP014145.1"/>
</dbReference>
<gene>
    <name evidence="2" type="ORF">AWU67_04505</name>
</gene>
<evidence type="ECO:0000256" key="1">
    <source>
        <dbReference type="SAM" id="SignalP"/>
    </source>
</evidence>
<evidence type="ECO:0000313" key="2">
    <source>
        <dbReference type="EMBL" id="AMB58230.1"/>
    </source>
</evidence>
<proteinExistence type="predicted"/>
<feature type="chain" id="PRO_5007140139" description="Lipoprotein" evidence="1">
    <location>
        <begin position="22"/>
        <end position="133"/>
    </location>
</feature>
<dbReference type="EMBL" id="CP014145">
    <property type="protein sequence ID" value="AMB58230.1"/>
    <property type="molecule type" value="Genomic_DNA"/>
</dbReference>
<feature type="signal peptide" evidence="1">
    <location>
        <begin position="1"/>
        <end position="21"/>
    </location>
</feature>
<dbReference type="OrthoDB" id="5124212at2"/>
<keyword evidence="1" id="KW-0732">Signal</keyword>
<organism evidence="2 3">
    <name type="scientific">Microterricola viridarii</name>
    <dbReference type="NCBI Taxonomy" id="412690"/>
    <lineage>
        <taxon>Bacteria</taxon>
        <taxon>Bacillati</taxon>
        <taxon>Actinomycetota</taxon>
        <taxon>Actinomycetes</taxon>
        <taxon>Micrococcales</taxon>
        <taxon>Microbacteriaceae</taxon>
        <taxon>Microterricola</taxon>
    </lineage>
</organism>
<dbReference type="Proteomes" id="UP000058305">
    <property type="component" value="Chromosome"/>
</dbReference>
<evidence type="ECO:0008006" key="4">
    <source>
        <dbReference type="Google" id="ProtNLM"/>
    </source>
</evidence>
<dbReference type="AlphaFoldDB" id="A0A109QWL2"/>
<protein>
    <recommendedName>
        <fullName evidence="4">Lipoprotein</fullName>
    </recommendedName>
</protein>
<accession>A0A109QWL2</accession>